<evidence type="ECO:0000313" key="4">
    <source>
        <dbReference type="EnsemblMetazoa" id="PPA28410.1"/>
    </source>
</evidence>
<dbReference type="Pfam" id="PF02886">
    <property type="entry name" value="LBP_BPI_CETP_C"/>
    <property type="match status" value="1"/>
</dbReference>
<dbReference type="SMART" id="SM00329">
    <property type="entry name" value="BPI2"/>
    <property type="match status" value="1"/>
</dbReference>
<dbReference type="GO" id="GO:0005615">
    <property type="term" value="C:extracellular space"/>
    <property type="evidence" value="ECO:0000318"/>
    <property type="project" value="GO_Central"/>
</dbReference>
<dbReference type="SUPFAM" id="SSF55394">
    <property type="entry name" value="Bactericidal permeability-increasing protein, BPI"/>
    <property type="match status" value="2"/>
</dbReference>
<sequence length="716" mass="77726">RSPFTPLWSSIGEENVSSSRLCTVFGHFSSPFLFREDHRQSFIIIFNMRSGSTALFVFTFLLALSCSRSEVASNASAPRKNGRCLGSLCEYNPVFRGGVIGGPGIQARLNSRMFRYMSNLLGELLSREIQHARLPDIVQSTQPMMDGQFVLHNGYVARYRCPQRNVAVTKAPNKLVLQLQNFDVGINALIAGYFDMTTPLVGESAVPSGVVKIDLQGVLLTLELAMERRARGPKLTVATCSSHIDKIDVSMEKGGGGGSAAFLKRFVAKFVRDLLPNEMCKMIPVLVDQKINKVFASIAQVIPLSKLAAITGLKLFSASTQPDPVFCAKQCGIPLSNATAVAMPGFPMVAKLVTALSEAGKDSSKLPSSVTSVYSLCSTCTGSADASIVQGFAKQLNLQKLTDMFLSVKVLNSSTTEERLEMGLTGEFSPGGRGGTPFGPFPSSFPPEHNKRMLEAIASDFTVNSLLYWGHRRANIQKGLMTFRVGPETPEIGELLQTTCVVVESDEDASVEEEKSEKRRRRREAAPEKSVESLTDLGLCLGDLLPEVRVNYPDEKFFIKVHSLRAPSIVFSAKKEGSVSVDVLMASDLFLDRNKTKVGTLTVSVKVNLAIHLKGQTVFGSVELIPTLTDKGESLGLTQQSLDNIGSTVKMLVERHANDALANGVPFKISQTPAQPANFYDLQVKLIEHGLYVAADQTIAPALLGTLGYADSCYPF</sequence>
<proteinExistence type="inferred from homology"/>
<evidence type="ECO:0000256" key="2">
    <source>
        <dbReference type="ARBA" id="ARBA00023157"/>
    </source>
</evidence>
<dbReference type="InterPro" id="IPR001124">
    <property type="entry name" value="Lipid-bd_serum_glycop_C"/>
</dbReference>
<accession>A0A8R1UIX3</accession>
<dbReference type="InterPro" id="IPR017942">
    <property type="entry name" value="Lipid-bd_serum_glycop_N"/>
</dbReference>
<evidence type="ECO:0000256" key="3">
    <source>
        <dbReference type="SAM" id="MobiDB-lite"/>
    </source>
</evidence>
<dbReference type="Gene3D" id="3.15.20.10">
    <property type="entry name" value="Bactericidal permeability-increasing protein, domain 2"/>
    <property type="match status" value="1"/>
</dbReference>
<gene>
    <name evidence="4" type="primary">WBGene00117964</name>
</gene>
<dbReference type="PANTHER" id="PTHR10504:SF144">
    <property type="entry name" value="BPI1 DOMAIN-CONTAINING PROTEIN"/>
    <property type="match status" value="1"/>
</dbReference>
<reference evidence="4" key="2">
    <citation type="submission" date="2022-06" db="UniProtKB">
        <authorList>
            <consortium name="EnsemblMetazoa"/>
        </authorList>
    </citation>
    <scope>IDENTIFICATION</scope>
    <source>
        <strain evidence="4">PS312</strain>
    </source>
</reference>
<evidence type="ECO:0000256" key="1">
    <source>
        <dbReference type="ARBA" id="ARBA00007292"/>
    </source>
</evidence>
<dbReference type="SMART" id="SM00328">
    <property type="entry name" value="BPI1"/>
    <property type="match status" value="1"/>
</dbReference>
<keyword evidence="2" id="KW-1015">Disulfide bond</keyword>
<dbReference type="EnsemblMetazoa" id="PPA28410.1">
    <property type="protein sequence ID" value="PPA28410.1"/>
    <property type="gene ID" value="WBGene00117964"/>
</dbReference>
<name>A0A2A6CQ64_PRIPA</name>
<accession>A0A2A6CQ64</accession>
<dbReference type="InterPro" id="IPR017943">
    <property type="entry name" value="Bactericidal_perm-incr_a/b_dom"/>
</dbReference>
<protein>
    <submittedName>
        <fullName evidence="4">Uncharacterized protein</fullName>
    </submittedName>
</protein>
<organism evidence="4 5">
    <name type="scientific">Pristionchus pacificus</name>
    <name type="common">Parasitic nematode worm</name>
    <dbReference type="NCBI Taxonomy" id="54126"/>
    <lineage>
        <taxon>Eukaryota</taxon>
        <taxon>Metazoa</taxon>
        <taxon>Ecdysozoa</taxon>
        <taxon>Nematoda</taxon>
        <taxon>Chromadorea</taxon>
        <taxon>Rhabditida</taxon>
        <taxon>Rhabditina</taxon>
        <taxon>Diplogasteromorpha</taxon>
        <taxon>Diplogasteroidea</taxon>
        <taxon>Neodiplogasteridae</taxon>
        <taxon>Pristionchus</taxon>
    </lineage>
</organism>
<dbReference type="PANTHER" id="PTHR10504">
    <property type="entry name" value="BACTERICIDAL PERMEABILITY-INCREASING BPI PROTEIN-RELATED"/>
    <property type="match status" value="1"/>
</dbReference>
<dbReference type="GO" id="GO:0008289">
    <property type="term" value="F:lipid binding"/>
    <property type="evidence" value="ECO:0007669"/>
    <property type="project" value="InterPro"/>
</dbReference>
<comment type="similarity">
    <text evidence="1">Belongs to the BPI/LBP/Plunc superfamily. BPI/LBP family.</text>
</comment>
<keyword evidence="5" id="KW-1185">Reference proteome</keyword>
<reference evidence="5" key="1">
    <citation type="journal article" date="2008" name="Nat. Genet.">
        <title>The Pristionchus pacificus genome provides a unique perspective on nematode lifestyle and parasitism.</title>
        <authorList>
            <person name="Dieterich C."/>
            <person name="Clifton S.W."/>
            <person name="Schuster L.N."/>
            <person name="Chinwalla A."/>
            <person name="Delehaunty K."/>
            <person name="Dinkelacker I."/>
            <person name="Fulton L."/>
            <person name="Fulton R."/>
            <person name="Godfrey J."/>
            <person name="Minx P."/>
            <person name="Mitreva M."/>
            <person name="Roeseler W."/>
            <person name="Tian H."/>
            <person name="Witte H."/>
            <person name="Yang S.P."/>
            <person name="Wilson R.K."/>
            <person name="Sommer R.J."/>
        </authorList>
    </citation>
    <scope>NUCLEOTIDE SEQUENCE [LARGE SCALE GENOMIC DNA]</scope>
    <source>
        <strain evidence="5">PS312</strain>
    </source>
</reference>
<dbReference type="Proteomes" id="UP000005239">
    <property type="component" value="Unassembled WGS sequence"/>
</dbReference>
<dbReference type="Gene3D" id="3.15.10.10">
    <property type="entry name" value="Bactericidal permeability-increasing protein, domain 1"/>
    <property type="match status" value="1"/>
</dbReference>
<dbReference type="OrthoDB" id="5874601at2759"/>
<dbReference type="AlphaFoldDB" id="A0A2A6CQ64"/>
<dbReference type="Pfam" id="PF01273">
    <property type="entry name" value="LBP_BPI_CETP"/>
    <property type="match status" value="1"/>
</dbReference>
<dbReference type="InterPro" id="IPR032942">
    <property type="entry name" value="BPI/LBP/Plunc"/>
</dbReference>
<evidence type="ECO:0000313" key="5">
    <source>
        <dbReference type="Proteomes" id="UP000005239"/>
    </source>
</evidence>
<feature type="region of interest" description="Disordered" evidence="3">
    <location>
        <begin position="506"/>
        <end position="528"/>
    </location>
</feature>